<name>A0ABZ1YQ77_9NOCA</name>
<evidence type="ECO:0000256" key="1">
    <source>
        <dbReference type="SAM" id="Phobius"/>
    </source>
</evidence>
<evidence type="ECO:0000313" key="3">
    <source>
        <dbReference type="Proteomes" id="UP001432062"/>
    </source>
</evidence>
<sequence>MTRAERKTILRADHDTWRTPALETLQRPQFSTARMVGMLALRGYLLLAVILVCVKIAQSIGG</sequence>
<organism evidence="2 3">
    <name type="scientific">Nocardia vinacea</name>
    <dbReference type="NCBI Taxonomy" id="96468"/>
    <lineage>
        <taxon>Bacteria</taxon>
        <taxon>Bacillati</taxon>
        <taxon>Actinomycetota</taxon>
        <taxon>Actinomycetes</taxon>
        <taxon>Mycobacteriales</taxon>
        <taxon>Nocardiaceae</taxon>
        <taxon>Nocardia</taxon>
    </lineage>
</organism>
<keyword evidence="1" id="KW-1133">Transmembrane helix</keyword>
<keyword evidence="1" id="KW-0472">Membrane</keyword>
<keyword evidence="3" id="KW-1185">Reference proteome</keyword>
<evidence type="ECO:0000313" key="2">
    <source>
        <dbReference type="EMBL" id="WUV45402.1"/>
    </source>
</evidence>
<protein>
    <submittedName>
        <fullName evidence="2">Uncharacterized protein</fullName>
    </submittedName>
</protein>
<dbReference type="Proteomes" id="UP001432062">
    <property type="component" value="Chromosome"/>
</dbReference>
<dbReference type="EMBL" id="CP109441">
    <property type="protein sequence ID" value="WUV45402.1"/>
    <property type="molecule type" value="Genomic_DNA"/>
</dbReference>
<keyword evidence="1" id="KW-0812">Transmembrane</keyword>
<proteinExistence type="predicted"/>
<accession>A0ABZ1YQ77</accession>
<dbReference type="RefSeq" id="WP_329408730.1">
    <property type="nucleotide sequence ID" value="NZ_CP109441.1"/>
</dbReference>
<reference evidence="2" key="1">
    <citation type="submission" date="2022-10" db="EMBL/GenBank/DDBJ databases">
        <title>The complete genomes of actinobacterial strains from the NBC collection.</title>
        <authorList>
            <person name="Joergensen T.S."/>
            <person name="Alvarez Arevalo M."/>
            <person name="Sterndorff E.B."/>
            <person name="Faurdal D."/>
            <person name="Vuksanovic O."/>
            <person name="Mourched A.-S."/>
            <person name="Charusanti P."/>
            <person name="Shaw S."/>
            <person name="Blin K."/>
            <person name="Weber T."/>
        </authorList>
    </citation>
    <scope>NUCLEOTIDE SEQUENCE</scope>
    <source>
        <strain evidence="2">NBC_01482</strain>
    </source>
</reference>
<feature type="transmembrane region" description="Helical" evidence="1">
    <location>
        <begin position="36"/>
        <end position="57"/>
    </location>
</feature>
<gene>
    <name evidence="2" type="ORF">OG563_40910</name>
</gene>